<gene>
    <name evidence="2" type="ORF">J1M35_16740</name>
</gene>
<proteinExistence type="predicted"/>
<dbReference type="InterPro" id="IPR050383">
    <property type="entry name" value="GlyoxalaseI/FosfomycinResist"/>
</dbReference>
<evidence type="ECO:0000313" key="2">
    <source>
        <dbReference type="EMBL" id="QTD44712.1"/>
    </source>
</evidence>
<dbReference type="PROSITE" id="PS51819">
    <property type="entry name" value="VOC"/>
    <property type="match status" value="1"/>
</dbReference>
<protein>
    <submittedName>
        <fullName evidence="2">VOC family protein</fullName>
    </submittedName>
</protein>
<dbReference type="EMBL" id="CP071796">
    <property type="protein sequence ID" value="QTD44712.1"/>
    <property type="molecule type" value="Genomic_DNA"/>
</dbReference>
<organism evidence="2 3">
    <name type="scientific">Ottowia testudinis</name>
    <dbReference type="NCBI Taxonomy" id="2816950"/>
    <lineage>
        <taxon>Bacteria</taxon>
        <taxon>Pseudomonadati</taxon>
        <taxon>Pseudomonadota</taxon>
        <taxon>Betaproteobacteria</taxon>
        <taxon>Burkholderiales</taxon>
        <taxon>Comamonadaceae</taxon>
        <taxon>Ottowia</taxon>
    </lineage>
</organism>
<keyword evidence="3" id="KW-1185">Reference proteome</keyword>
<reference evidence="2" key="1">
    <citation type="submission" date="2021-03" db="EMBL/GenBank/DDBJ databases">
        <title>Ottowia sp. 27C isolated from the cloaca of a Giant Asian pond turtle (Heosemys grandis).</title>
        <authorList>
            <person name="Spergser J."/>
            <person name="Busse H.-J."/>
        </authorList>
    </citation>
    <scope>NUCLEOTIDE SEQUENCE</scope>
    <source>
        <strain evidence="2">27C</strain>
    </source>
</reference>
<dbReference type="CDD" id="cd07253">
    <property type="entry name" value="GLOD5"/>
    <property type="match status" value="1"/>
</dbReference>
<dbReference type="KEGG" id="otd:J1M35_16740"/>
<feature type="domain" description="VOC" evidence="1">
    <location>
        <begin position="4"/>
        <end position="121"/>
    </location>
</feature>
<dbReference type="AlphaFoldDB" id="A0A975CF70"/>
<dbReference type="Proteomes" id="UP000663903">
    <property type="component" value="Chromosome"/>
</dbReference>
<dbReference type="SUPFAM" id="SSF54593">
    <property type="entry name" value="Glyoxalase/Bleomycin resistance protein/Dihydroxybiphenyl dioxygenase"/>
    <property type="match status" value="1"/>
</dbReference>
<dbReference type="InterPro" id="IPR037523">
    <property type="entry name" value="VOC_core"/>
</dbReference>
<evidence type="ECO:0000313" key="3">
    <source>
        <dbReference type="Proteomes" id="UP000663903"/>
    </source>
</evidence>
<evidence type="ECO:0000259" key="1">
    <source>
        <dbReference type="PROSITE" id="PS51819"/>
    </source>
</evidence>
<sequence>MISHIDHVVLTVADIERSVAFYQRVLRMTPVTFAGGRRALAFGRQKINLQTLGQEPRNRAAVGAGDLCLIAGRPLPEVMAHLAAEGVPLLEGPVAKSGAQGPIESVYFNDPDGHLIEVSVYPGASAAPA</sequence>
<dbReference type="InterPro" id="IPR004360">
    <property type="entry name" value="Glyas_Fos-R_dOase_dom"/>
</dbReference>
<dbReference type="InterPro" id="IPR029068">
    <property type="entry name" value="Glyas_Bleomycin-R_OHBP_Dase"/>
</dbReference>
<dbReference type="RefSeq" id="WP_208008275.1">
    <property type="nucleotide sequence ID" value="NZ_CP071796.1"/>
</dbReference>
<dbReference type="Pfam" id="PF00903">
    <property type="entry name" value="Glyoxalase"/>
    <property type="match status" value="1"/>
</dbReference>
<name>A0A975CF70_9BURK</name>
<dbReference type="PANTHER" id="PTHR21366:SF14">
    <property type="entry name" value="GLYOXALASE DOMAIN-CONTAINING PROTEIN 5"/>
    <property type="match status" value="1"/>
</dbReference>
<dbReference type="Gene3D" id="3.10.180.10">
    <property type="entry name" value="2,3-Dihydroxybiphenyl 1,2-Dioxygenase, domain 1"/>
    <property type="match status" value="1"/>
</dbReference>
<accession>A0A975CF70</accession>
<dbReference type="PANTHER" id="PTHR21366">
    <property type="entry name" value="GLYOXALASE FAMILY PROTEIN"/>
    <property type="match status" value="1"/>
</dbReference>